<dbReference type="PATRIC" id="fig|1454003.3.peg.3131"/>
<evidence type="ECO:0000259" key="7">
    <source>
        <dbReference type="Pfam" id="PF01029"/>
    </source>
</evidence>
<keyword evidence="4 6" id="KW-0805">Transcription regulation</keyword>
<dbReference type="PANTHER" id="PTHR11078:SF3">
    <property type="entry name" value="ANTITERMINATION NUSB DOMAIN-CONTAINING PROTEIN"/>
    <property type="match status" value="1"/>
</dbReference>
<evidence type="ECO:0000313" key="9">
    <source>
        <dbReference type="Proteomes" id="UP000021816"/>
    </source>
</evidence>
<dbReference type="AlphaFoldDB" id="A0A011QI36"/>
<proteinExistence type="inferred from homology"/>
<dbReference type="GO" id="GO:0003723">
    <property type="term" value="F:RNA binding"/>
    <property type="evidence" value="ECO:0007669"/>
    <property type="project" value="UniProtKB-UniRule"/>
</dbReference>
<reference evidence="8 9" key="1">
    <citation type="submission" date="2014-02" db="EMBL/GenBank/DDBJ databases">
        <title>Expanding our view of genomic diversity in Candidatus Accumulibacter clades.</title>
        <authorList>
            <person name="Skennerton C.T."/>
            <person name="Barr J.J."/>
            <person name="Slater F.R."/>
            <person name="Bond P.L."/>
            <person name="Tyson G.W."/>
        </authorList>
    </citation>
    <scope>NUCLEOTIDE SEQUENCE [LARGE SCALE GENOMIC DNA]</scope>
    <source>
        <strain evidence="9">BA-92</strain>
    </source>
</reference>
<evidence type="ECO:0000313" key="8">
    <source>
        <dbReference type="EMBL" id="EXI78469.1"/>
    </source>
</evidence>
<feature type="domain" description="NusB/RsmB/TIM44" evidence="7">
    <location>
        <begin position="21"/>
        <end position="145"/>
    </location>
</feature>
<dbReference type="Pfam" id="PF01029">
    <property type="entry name" value="NusB"/>
    <property type="match status" value="1"/>
</dbReference>
<dbReference type="EMBL" id="JEMX01000071">
    <property type="protein sequence ID" value="EXI78469.1"/>
    <property type="molecule type" value="Genomic_DNA"/>
</dbReference>
<dbReference type="InterPro" id="IPR011605">
    <property type="entry name" value="NusB_fam"/>
</dbReference>
<dbReference type="HAMAP" id="MF_00073">
    <property type="entry name" value="NusB"/>
    <property type="match status" value="1"/>
</dbReference>
<evidence type="ECO:0000256" key="2">
    <source>
        <dbReference type="ARBA" id="ARBA00022814"/>
    </source>
</evidence>
<comment type="function">
    <text evidence="6">Involved in transcription antitermination. Required for transcription of ribosomal RNA (rRNA) genes. Binds specifically to the boxA antiterminator sequence of the ribosomal RNA (rrn) operons.</text>
</comment>
<dbReference type="Proteomes" id="UP000021816">
    <property type="component" value="Unassembled WGS sequence"/>
</dbReference>
<evidence type="ECO:0000256" key="3">
    <source>
        <dbReference type="ARBA" id="ARBA00022884"/>
    </source>
</evidence>
<keyword evidence="2 6" id="KW-0889">Transcription antitermination</keyword>
<keyword evidence="5 6" id="KW-0804">Transcription</keyword>
<evidence type="ECO:0000256" key="5">
    <source>
        <dbReference type="ARBA" id="ARBA00023163"/>
    </source>
</evidence>
<evidence type="ECO:0000256" key="1">
    <source>
        <dbReference type="ARBA" id="ARBA00005952"/>
    </source>
</evidence>
<keyword evidence="3 6" id="KW-0694">RNA-binding</keyword>
<sequence>MAGEGAKKVKATATAARSPRRRAREFALQGLYQWQLSGNDEAAIEAHLGDVEGFDKADREFFVKLLRGVLVQRLALQEQLQAYLDRPFSELSPIEASVLLAGAFELGNYPQTPYRVIINESIELAKAYGGTDGHKYVNGVLDKLALSLRPAEVEAKRAARAKAR</sequence>
<protein>
    <recommendedName>
        <fullName evidence="6">Transcription antitermination protein NusB</fullName>
    </recommendedName>
    <alternativeName>
        <fullName evidence="6">Antitermination factor NusB</fullName>
    </alternativeName>
</protein>
<name>A0A011QI36_9PROT</name>
<dbReference type="GO" id="GO:0006353">
    <property type="term" value="P:DNA-templated transcription termination"/>
    <property type="evidence" value="ECO:0007669"/>
    <property type="project" value="UniProtKB-UniRule"/>
</dbReference>
<comment type="similarity">
    <text evidence="1 6">Belongs to the NusB family.</text>
</comment>
<dbReference type="InterPro" id="IPR006027">
    <property type="entry name" value="NusB_RsmB_TIM44"/>
</dbReference>
<accession>A0A011QI36</accession>
<gene>
    <name evidence="6" type="primary">nusB</name>
    <name evidence="8" type="ORF">AW10_03076</name>
</gene>
<evidence type="ECO:0000256" key="6">
    <source>
        <dbReference type="HAMAP-Rule" id="MF_00073"/>
    </source>
</evidence>
<organism evidence="8 9">
    <name type="scientific">Candidatus Accumulibacter appositus</name>
    <dbReference type="NCBI Taxonomy" id="1454003"/>
    <lineage>
        <taxon>Bacteria</taxon>
        <taxon>Pseudomonadati</taxon>
        <taxon>Pseudomonadota</taxon>
        <taxon>Betaproteobacteria</taxon>
        <taxon>Candidatus Accumulibacter</taxon>
    </lineage>
</organism>
<dbReference type="InterPro" id="IPR035926">
    <property type="entry name" value="NusB-like_sf"/>
</dbReference>
<comment type="caution">
    <text evidence="8">The sequence shown here is derived from an EMBL/GenBank/DDBJ whole genome shotgun (WGS) entry which is preliminary data.</text>
</comment>
<dbReference type="GO" id="GO:0031564">
    <property type="term" value="P:transcription antitermination"/>
    <property type="evidence" value="ECO:0007669"/>
    <property type="project" value="UniProtKB-KW"/>
</dbReference>
<dbReference type="SUPFAM" id="SSF48013">
    <property type="entry name" value="NusB-like"/>
    <property type="match status" value="1"/>
</dbReference>
<dbReference type="PANTHER" id="PTHR11078">
    <property type="entry name" value="N UTILIZATION SUBSTANCE PROTEIN B-RELATED"/>
    <property type="match status" value="1"/>
</dbReference>
<dbReference type="STRING" id="1454003.AW10_03076"/>
<evidence type="ECO:0000256" key="4">
    <source>
        <dbReference type="ARBA" id="ARBA00023015"/>
    </source>
</evidence>
<dbReference type="GO" id="GO:0005829">
    <property type="term" value="C:cytosol"/>
    <property type="evidence" value="ECO:0007669"/>
    <property type="project" value="TreeGrafter"/>
</dbReference>
<dbReference type="NCBIfam" id="TIGR01951">
    <property type="entry name" value="nusB"/>
    <property type="match status" value="1"/>
</dbReference>
<dbReference type="Gene3D" id="1.10.940.10">
    <property type="entry name" value="NusB-like"/>
    <property type="match status" value="1"/>
</dbReference>